<comment type="similarity">
    <text evidence="1">Belongs to the sigma-70 factor family. ECF subfamily.</text>
</comment>
<evidence type="ECO:0000313" key="9">
    <source>
        <dbReference type="EMBL" id="RGD62532.1"/>
    </source>
</evidence>
<dbReference type="InterPro" id="IPR013325">
    <property type="entry name" value="RNA_pol_sigma_r2"/>
</dbReference>
<evidence type="ECO:0000256" key="4">
    <source>
        <dbReference type="ARBA" id="ARBA00023125"/>
    </source>
</evidence>
<dbReference type="Pfam" id="PF08281">
    <property type="entry name" value="Sigma70_r4_2"/>
    <property type="match status" value="1"/>
</dbReference>
<keyword evidence="3" id="KW-0731">Sigma factor</keyword>
<dbReference type="GO" id="GO:0003677">
    <property type="term" value="F:DNA binding"/>
    <property type="evidence" value="ECO:0007669"/>
    <property type="project" value="UniProtKB-KW"/>
</dbReference>
<dbReference type="PANTHER" id="PTHR43133">
    <property type="entry name" value="RNA POLYMERASE ECF-TYPE SIGMA FACTO"/>
    <property type="match status" value="1"/>
</dbReference>
<evidence type="ECO:0000256" key="2">
    <source>
        <dbReference type="ARBA" id="ARBA00023015"/>
    </source>
</evidence>
<sequence>MVDCSGRNAGGGREEGFGPSGSGGQSAEFNRVFTDLLPRLQQAAASLAGGPVGAGDVVHEAYLRIARRPERFLGHPQPYAYAFTTMVNILRDQWRRERRRVSMPEVPEVGDAVERDRGEFDPRSGGMAELQARWEVVRLLGFLTVKQARAVALVDLDGYSVDEAAELLGLHRSTLAVTRRRAHGRLRAVLQREREREREAGCEREQERGCEQEREREHERS</sequence>
<feature type="domain" description="RNA polymerase sigma-70 region 2" evidence="7">
    <location>
        <begin position="33"/>
        <end position="100"/>
    </location>
</feature>
<dbReference type="InterPro" id="IPR007627">
    <property type="entry name" value="RNA_pol_sigma70_r2"/>
</dbReference>
<organism evidence="9 10">
    <name type="scientific">Kitasatospora xanthocidica</name>
    <dbReference type="NCBI Taxonomy" id="83382"/>
    <lineage>
        <taxon>Bacteria</taxon>
        <taxon>Bacillati</taxon>
        <taxon>Actinomycetota</taxon>
        <taxon>Actinomycetes</taxon>
        <taxon>Kitasatosporales</taxon>
        <taxon>Streptomycetaceae</taxon>
        <taxon>Kitasatospora</taxon>
    </lineage>
</organism>
<feature type="domain" description="RNA polymerase sigma factor 70 region 4 type 2" evidence="8">
    <location>
        <begin position="135"/>
        <end position="182"/>
    </location>
</feature>
<dbReference type="AlphaFoldDB" id="A0A373A4D3"/>
<dbReference type="GO" id="GO:0016987">
    <property type="term" value="F:sigma factor activity"/>
    <property type="evidence" value="ECO:0007669"/>
    <property type="project" value="UniProtKB-KW"/>
</dbReference>
<name>A0A373A4D3_9ACTN</name>
<dbReference type="InterPro" id="IPR039425">
    <property type="entry name" value="RNA_pol_sigma-70-like"/>
</dbReference>
<dbReference type="Proteomes" id="UP000263377">
    <property type="component" value="Unassembled WGS sequence"/>
</dbReference>
<evidence type="ECO:0000313" key="10">
    <source>
        <dbReference type="Proteomes" id="UP000263377"/>
    </source>
</evidence>
<dbReference type="GO" id="GO:0006352">
    <property type="term" value="P:DNA-templated transcription initiation"/>
    <property type="evidence" value="ECO:0007669"/>
    <property type="project" value="InterPro"/>
</dbReference>
<comment type="caution">
    <text evidence="9">The sequence shown here is derived from an EMBL/GenBank/DDBJ whole genome shotgun (WGS) entry which is preliminary data.</text>
</comment>
<keyword evidence="10" id="KW-1185">Reference proteome</keyword>
<dbReference type="InterPro" id="IPR013249">
    <property type="entry name" value="RNA_pol_sigma70_r4_t2"/>
</dbReference>
<evidence type="ECO:0000256" key="1">
    <source>
        <dbReference type="ARBA" id="ARBA00010641"/>
    </source>
</evidence>
<evidence type="ECO:0000256" key="5">
    <source>
        <dbReference type="ARBA" id="ARBA00023163"/>
    </source>
</evidence>
<proteinExistence type="inferred from homology"/>
<dbReference type="InterPro" id="IPR036388">
    <property type="entry name" value="WH-like_DNA-bd_sf"/>
</dbReference>
<dbReference type="Gene3D" id="1.10.10.10">
    <property type="entry name" value="Winged helix-like DNA-binding domain superfamily/Winged helix DNA-binding domain"/>
    <property type="match status" value="1"/>
</dbReference>
<accession>A0A373A4D3</accession>
<dbReference type="EMBL" id="QVIG01000001">
    <property type="protein sequence ID" value="RGD62532.1"/>
    <property type="molecule type" value="Genomic_DNA"/>
</dbReference>
<keyword evidence="4" id="KW-0238">DNA-binding</keyword>
<keyword evidence="2" id="KW-0805">Transcription regulation</keyword>
<feature type="region of interest" description="Disordered" evidence="6">
    <location>
        <begin position="1"/>
        <end position="25"/>
    </location>
</feature>
<gene>
    <name evidence="9" type="ORF">DR950_36525</name>
</gene>
<dbReference type="Gene3D" id="1.10.1740.10">
    <property type="match status" value="1"/>
</dbReference>
<dbReference type="SUPFAM" id="SSF88659">
    <property type="entry name" value="Sigma3 and sigma4 domains of RNA polymerase sigma factors"/>
    <property type="match status" value="1"/>
</dbReference>
<evidence type="ECO:0000256" key="6">
    <source>
        <dbReference type="SAM" id="MobiDB-lite"/>
    </source>
</evidence>
<dbReference type="InterPro" id="IPR014284">
    <property type="entry name" value="RNA_pol_sigma-70_dom"/>
</dbReference>
<dbReference type="NCBIfam" id="TIGR02937">
    <property type="entry name" value="sigma70-ECF"/>
    <property type="match status" value="1"/>
</dbReference>
<dbReference type="PANTHER" id="PTHR43133:SF50">
    <property type="entry name" value="ECF RNA POLYMERASE SIGMA FACTOR SIGM"/>
    <property type="match status" value="1"/>
</dbReference>
<dbReference type="SUPFAM" id="SSF88946">
    <property type="entry name" value="Sigma2 domain of RNA polymerase sigma factors"/>
    <property type="match status" value="1"/>
</dbReference>
<keyword evidence="5" id="KW-0804">Transcription</keyword>
<protein>
    <submittedName>
        <fullName evidence="9">RNA polymerase sigma factor</fullName>
    </submittedName>
</protein>
<dbReference type="Pfam" id="PF04542">
    <property type="entry name" value="Sigma70_r2"/>
    <property type="match status" value="1"/>
</dbReference>
<feature type="region of interest" description="Disordered" evidence="6">
    <location>
        <begin position="193"/>
        <end position="221"/>
    </location>
</feature>
<evidence type="ECO:0000259" key="8">
    <source>
        <dbReference type="Pfam" id="PF08281"/>
    </source>
</evidence>
<reference evidence="9 10" key="1">
    <citation type="submission" date="2018-08" db="EMBL/GenBank/DDBJ databases">
        <title>Diversity &amp; Physiological Properties of Lignin-Decomposing Actinobacteria from Soil.</title>
        <authorList>
            <person name="Roh S.G."/>
            <person name="Kim S.B."/>
        </authorList>
    </citation>
    <scope>NUCLEOTIDE SEQUENCE [LARGE SCALE GENOMIC DNA]</scope>
    <source>
        <strain evidence="9 10">MMS17-GH009</strain>
    </source>
</reference>
<dbReference type="InterPro" id="IPR013324">
    <property type="entry name" value="RNA_pol_sigma_r3/r4-like"/>
</dbReference>
<evidence type="ECO:0000256" key="3">
    <source>
        <dbReference type="ARBA" id="ARBA00023082"/>
    </source>
</evidence>
<evidence type="ECO:0000259" key="7">
    <source>
        <dbReference type="Pfam" id="PF04542"/>
    </source>
</evidence>